<comment type="caution">
    <text evidence="3">The sequence shown here is derived from an EMBL/GenBank/DDBJ whole genome shotgun (WGS) entry which is preliminary data.</text>
</comment>
<name>A0A814R1E3_9BILA</name>
<dbReference type="Proteomes" id="UP000663879">
    <property type="component" value="Unassembled WGS sequence"/>
</dbReference>
<evidence type="ECO:0000256" key="1">
    <source>
        <dbReference type="SAM" id="Phobius"/>
    </source>
</evidence>
<dbReference type="EMBL" id="CAJNOC010009300">
    <property type="protein sequence ID" value="CAF1127231.1"/>
    <property type="molecule type" value="Genomic_DNA"/>
</dbReference>
<feature type="transmembrane region" description="Helical" evidence="1">
    <location>
        <begin position="127"/>
        <end position="152"/>
    </location>
</feature>
<keyword evidence="1" id="KW-0812">Transmembrane</keyword>
<sequence>MSCSKLTSFLILIIFLTKTTQSLRCYDCTDCKSNMTLNSFSNCMANSSCAGIIFSKNGNKTNIALCIPSDYCNSTNEQVGNLLAKSFGTIDNTIKVQNKRCCNNDLCIEYNDLNTCSNENKKLTNRIWFWISVIFAMLFLCCSTCLVCLNGIKIIQSA</sequence>
<protein>
    <recommendedName>
        <fullName evidence="5">UPAR/Ly6 domain-containing protein</fullName>
    </recommendedName>
</protein>
<keyword evidence="4" id="KW-1185">Reference proteome</keyword>
<evidence type="ECO:0000313" key="3">
    <source>
        <dbReference type="EMBL" id="CAF1127231.1"/>
    </source>
</evidence>
<keyword evidence="1" id="KW-1133">Transmembrane helix</keyword>
<reference evidence="3" key="1">
    <citation type="submission" date="2021-02" db="EMBL/GenBank/DDBJ databases">
        <authorList>
            <person name="Nowell W R."/>
        </authorList>
    </citation>
    <scope>NUCLEOTIDE SEQUENCE</scope>
    <source>
        <strain evidence="3">Ploen Becks lab</strain>
    </source>
</reference>
<evidence type="ECO:0008006" key="5">
    <source>
        <dbReference type="Google" id="ProtNLM"/>
    </source>
</evidence>
<keyword evidence="1" id="KW-0472">Membrane</keyword>
<organism evidence="3 4">
    <name type="scientific">Brachionus calyciflorus</name>
    <dbReference type="NCBI Taxonomy" id="104777"/>
    <lineage>
        <taxon>Eukaryota</taxon>
        <taxon>Metazoa</taxon>
        <taxon>Spiralia</taxon>
        <taxon>Gnathifera</taxon>
        <taxon>Rotifera</taxon>
        <taxon>Eurotatoria</taxon>
        <taxon>Monogononta</taxon>
        <taxon>Pseudotrocha</taxon>
        <taxon>Ploima</taxon>
        <taxon>Brachionidae</taxon>
        <taxon>Brachionus</taxon>
    </lineage>
</organism>
<proteinExistence type="predicted"/>
<feature type="chain" id="PRO_5032546986" description="UPAR/Ly6 domain-containing protein" evidence="2">
    <location>
        <begin position="23"/>
        <end position="158"/>
    </location>
</feature>
<feature type="signal peptide" evidence="2">
    <location>
        <begin position="1"/>
        <end position="22"/>
    </location>
</feature>
<gene>
    <name evidence="3" type="ORF">OXX778_LOCUS22310</name>
</gene>
<dbReference type="AlphaFoldDB" id="A0A814R1E3"/>
<evidence type="ECO:0000256" key="2">
    <source>
        <dbReference type="SAM" id="SignalP"/>
    </source>
</evidence>
<accession>A0A814R1E3</accession>
<evidence type="ECO:0000313" key="4">
    <source>
        <dbReference type="Proteomes" id="UP000663879"/>
    </source>
</evidence>
<keyword evidence="2" id="KW-0732">Signal</keyword>